<feature type="domain" description="Glycoside hydrolase 123 N-terminal" evidence="2">
    <location>
        <begin position="180"/>
        <end position="221"/>
    </location>
</feature>
<dbReference type="Pfam" id="PF22680">
    <property type="entry name" value="Glyco_hydro_123_N_2"/>
    <property type="match status" value="1"/>
</dbReference>
<dbReference type="eggNOG" id="COG1572">
    <property type="taxonomic scope" value="Bacteria"/>
</dbReference>
<feature type="chain" id="PRO_5003255330" description="Glycoside hydrolase 123 N-terminal domain-containing protein" evidence="1">
    <location>
        <begin position="22"/>
        <end position="657"/>
    </location>
</feature>
<accession>F0JCA1</accession>
<dbReference type="Proteomes" id="UP000007845">
    <property type="component" value="Chromosome"/>
</dbReference>
<evidence type="ECO:0000259" key="2">
    <source>
        <dbReference type="Pfam" id="PF22680"/>
    </source>
</evidence>
<protein>
    <recommendedName>
        <fullName evidence="2">Glycoside hydrolase 123 N-terminal domain-containing protein</fullName>
    </recommendedName>
</protein>
<sequence>MKRVYCAILVVLSIVAWGVNARAGSITAVWVNNGEDKVVKDELRATNGRDVRNSVWDGKVVHLFAARDEVIDFNAVIESAGGEAGDVRVSMSDLVSDNGGRISSRKAEGDGVFDYRGRNIELFFVRYLKITGLSQLAYTPTYDERHVPEKLQLPYSLPKGKSKGRFADRPNANKFYPDIAEPLEAVGAFSIPKGENQAVWVDIYVPRDAEPGVYKGGLRIEERGGNPVELPVELEVLPLDLPDTYNARTMVWINCEDVYERFTGIRWRDAGVVTPEKREIMDTAWYRYFQMAKRHRIHLITDGMELFYKEQFSRLDKVYDGKLFTAEHAYEGPGYGMPSDVYSVGTYGGWGTLKRKWDRYSKDSMWKNTDKVVKFFKKNYPDVECFLYLKDEPHGEKAYAEVEKWARWVKENPGPGRELQTLCTVSLPRKQRYMPSVDIAFELWGQTDVYEKALAKLKAENGKVMSYNGWRPSAGTFMIEDDGVALRVNGWIQFKHNIDRWFYWAGTNYSNPSFTKFRVNVFKEACTFGRRKSEPHPKYGAWGNGYGNGDGLLFYPGTDTVYPEESCNLLGPIASLRLKLWRRGLQDYEYLRMARAVDPEAVDALVRKMVPKSLWELGVTDKSDPTYVHGGISWSVNPDDWERARRELADIAMGGKK</sequence>
<dbReference type="InterPro" id="IPR053850">
    <property type="entry name" value="Glyco_hydro_123_N_2"/>
</dbReference>
<dbReference type="AlphaFoldDB" id="F0JCA1"/>
<dbReference type="RefSeq" id="WP_014321827.1">
    <property type="nucleotide sequence ID" value="NC_016803.1"/>
</dbReference>
<dbReference type="EMBL" id="CP003220">
    <property type="protein sequence ID" value="EGB14399.1"/>
    <property type="molecule type" value="Genomic_DNA"/>
</dbReference>
<gene>
    <name evidence="3" type="ORF">DND132_1187</name>
</gene>
<feature type="signal peptide" evidence="1">
    <location>
        <begin position="1"/>
        <end position="21"/>
    </location>
</feature>
<dbReference type="HOGENOM" id="CLU_383433_0_0_7"/>
<evidence type="ECO:0000313" key="3">
    <source>
        <dbReference type="EMBL" id="EGB14399.1"/>
    </source>
</evidence>
<name>F0JCA1_9BACT</name>
<keyword evidence="4" id="KW-1185">Reference proteome</keyword>
<organism evidence="3 4">
    <name type="scientific">Pseudodesulfovibrio mercurii</name>
    <dbReference type="NCBI Taxonomy" id="641491"/>
    <lineage>
        <taxon>Bacteria</taxon>
        <taxon>Pseudomonadati</taxon>
        <taxon>Thermodesulfobacteriota</taxon>
        <taxon>Desulfovibrionia</taxon>
        <taxon>Desulfovibrionales</taxon>
        <taxon>Desulfovibrionaceae</taxon>
    </lineage>
</organism>
<proteinExistence type="predicted"/>
<evidence type="ECO:0000313" key="4">
    <source>
        <dbReference type="Proteomes" id="UP000007845"/>
    </source>
</evidence>
<dbReference type="KEGG" id="ddn:DND132_1187"/>
<dbReference type="OrthoDB" id="177619at2"/>
<dbReference type="STRING" id="641491.DND132_1187"/>
<keyword evidence="1" id="KW-0732">Signal</keyword>
<evidence type="ECO:0000256" key="1">
    <source>
        <dbReference type="SAM" id="SignalP"/>
    </source>
</evidence>
<reference evidence="3 4" key="1">
    <citation type="journal article" date="2011" name="J. Bacteriol.">
        <title>Genome sequence of the mercury-methylating strain Desulfovibrio desulfuricans ND132.</title>
        <authorList>
            <person name="Brown S.D."/>
            <person name="Gilmour C.C."/>
            <person name="Kucken A.M."/>
            <person name="Wall J.D."/>
            <person name="Elias D.A."/>
            <person name="Brandt C.C."/>
            <person name="Podar M."/>
            <person name="Chertkov O."/>
            <person name="Held B."/>
            <person name="Bruce D.C."/>
            <person name="Detter J.C."/>
            <person name="Tapia R."/>
            <person name="Han C.S."/>
            <person name="Goodwin L.A."/>
            <person name="Cheng J.F."/>
            <person name="Pitluck S."/>
            <person name="Woyke T."/>
            <person name="Mikhailova N."/>
            <person name="Ivanova N.N."/>
            <person name="Han J."/>
            <person name="Lucas S."/>
            <person name="Lapidus A.L."/>
            <person name="Land M.L."/>
            <person name="Hauser L.J."/>
            <person name="Palumbo A.V."/>
        </authorList>
    </citation>
    <scope>NUCLEOTIDE SEQUENCE [LARGE SCALE GENOMIC DNA]</scope>
    <source>
        <strain evidence="3 4">ND132</strain>
    </source>
</reference>